<accession>J3N1C4</accession>
<proteinExistence type="predicted"/>
<dbReference type="Proteomes" id="UP000006038">
    <property type="component" value="Chromosome 10"/>
</dbReference>
<reference evidence="2" key="2">
    <citation type="submission" date="2013-04" db="UniProtKB">
        <authorList>
            <consortium name="EnsemblPlants"/>
        </authorList>
    </citation>
    <scope>IDENTIFICATION</scope>
</reference>
<name>J3N1C4_ORYBR</name>
<evidence type="ECO:0008006" key="4">
    <source>
        <dbReference type="Google" id="ProtNLM"/>
    </source>
</evidence>
<sequence length="70" mass="7909">MAQWALFLPQFNFFCSTGWSGLLDCVAANNLVPDCQLEGQAAGKEEDKPFHFSYSRDICISHCYIFTHTS</sequence>
<dbReference type="HOGENOM" id="CLU_2761814_0_0_1"/>
<organism evidence="2">
    <name type="scientific">Oryza brachyantha</name>
    <name type="common">malo sina</name>
    <dbReference type="NCBI Taxonomy" id="4533"/>
    <lineage>
        <taxon>Eukaryota</taxon>
        <taxon>Viridiplantae</taxon>
        <taxon>Streptophyta</taxon>
        <taxon>Embryophyta</taxon>
        <taxon>Tracheophyta</taxon>
        <taxon>Spermatophyta</taxon>
        <taxon>Magnoliopsida</taxon>
        <taxon>Liliopsida</taxon>
        <taxon>Poales</taxon>
        <taxon>Poaceae</taxon>
        <taxon>BOP clade</taxon>
        <taxon>Oryzoideae</taxon>
        <taxon>Oryzeae</taxon>
        <taxon>Oryzinae</taxon>
        <taxon>Oryza</taxon>
    </lineage>
</organism>
<protein>
    <recommendedName>
        <fullName evidence="4">Secreted protein</fullName>
    </recommendedName>
</protein>
<reference evidence="2" key="1">
    <citation type="journal article" date="2013" name="Nat. Commun.">
        <title>Whole-genome sequencing of Oryza brachyantha reveals mechanisms underlying Oryza genome evolution.</title>
        <authorList>
            <person name="Chen J."/>
            <person name="Huang Q."/>
            <person name="Gao D."/>
            <person name="Wang J."/>
            <person name="Lang Y."/>
            <person name="Liu T."/>
            <person name="Li B."/>
            <person name="Bai Z."/>
            <person name="Luis Goicoechea J."/>
            <person name="Liang C."/>
            <person name="Chen C."/>
            <person name="Zhang W."/>
            <person name="Sun S."/>
            <person name="Liao Y."/>
            <person name="Zhang X."/>
            <person name="Yang L."/>
            <person name="Song C."/>
            <person name="Wang M."/>
            <person name="Shi J."/>
            <person name="Liu G."/>
            <person name="Liu J."/>
            <person name="Zhou H."/>
            <person name="Zhou W."/>
            <person name="Yu Q."/>
            <person name="An N."/>
            <person name="Chen Y."/>
            <person name="Cai Q."/>
            <person name="Wang B."/>
            <person name="Liu B."/>
            <person name="Min J."/>
            <person name="Huang Y."/>
            <person name="Wu H."/>
            <person name="Li Z."/>
            <person name="Zhang Y."/>
            <person name="Yin Y."/>
            <person name="Song W."/>
            <person name="Jiang J."/>
            <person name="Jackson S.A."/>
            <person name="Wing R.A."/>
            <person name="Wang J."/>
            <person name="Chen M."/>
        </authorList>
    </citation>
    <scope>NUCLEOTIDE SEQUENCE [LARGE SCALE GENOMIC DNA]</scope>
    <source>
        <strain evidence="2">cv. IRGC 101232</strain>
    </source>
</reference>
<keyword evidence="3" id="KW-1185">Reference proteome</keyword>
<evidence type="ECO:0000256" key="1">
    <source>
        <dbReference type="SAM" id="SignalP"/>
    </source>
</evidence>
<feature type="signal peptide" evidence="1">
    <location>
        <begin position="1"/>
        <end position="20"/>
    </location>
</feature>
<dbReference type="EnsemblPlants" id="OB10G13220.1">
    <property type="protein sequence ID" value="OB10G13220.1"/>
    <property type="gene ID" value="OB10G13220"/>
</dbReference>
<dbReference type="AlphaFoldDB" id="J3N1C4"/>
<dbReference type="Gramene" id="OB10G13220.1">
    <property type="protein sequence ID" value="OB10G13220.1"/>
    <property type="gene ID" value="OB10G13220"/>
</dbReference>
<evidence type="ECO:0000313" key="3">
    <source>
        <dbReference type="Proteomes" id="UP000006038"/>
    </source>
</evidence>
<feature type="chain" id="PRO_5003774660" description="Secreted protein" evidence="1">
    <location>
        <begin position="21"/>
        <end position="70"/>
    </location>
</feature>
<evidence type="ECO:0000313" key="2">
    <source>
        <dbReference type="EnsemblPlants" id="OB10G13220.1"/>
    </source>
</evidence>
<keyword evidence="1" id="KW-0732">Signal</keyword>